<evidence type="ECO:0000313" key="4">
    <source>
        <dbReference type="Proteomes" id="UP001419910"/>
    </source>
</evidence>
<reference evidence="3 4" key="1">
    <citation type="submission" date="2024-05" db="EMBL/GenBank/DDBJ databases">
        <authorList>
            <person name="Liu Q."/>
            <person name="Xin Y.-H."/>
        </authorList>
    </citation>
    <scope>NUCLEOTIDE SEQUENCE [LARGE SCALE GENOMIC DNA]</scope>
    <source>
        <strain evidence="3 4">CGMCC 1.10181</strain>
    </source>
</reference>
<evidence type="ECO:0000313" key="3">
    <source>
        <dbReference type="EMBL" id="MEN2789250.1"/>
    </source>
</evidence>
<feature type="chain" id="PRO_5047260973" evidence="1">
    <location>
        <begin position="24"/>
        <end position="405"/>
    </location>
</feature>
<proteinExistence type="predicted"/>
<sequence>MNKTKNCALAFAALGACAPEAQAQDIKLKPLIDARFRYEHVDQDGVADQSDAATLRVRSGVQASTGPWAALVESEATIGIDNHYNDGLNGRPLPLVADPQNIELNRAQLRYVDHHVTVTAGRQLLDLADQRFVGPSAWRQNEQTFDAVRVTWAGVPRLSIDATYSWSARTVNGIDGTPARPQSVPGDNWFGLASYAAPVGTLTGFAYLVDQDLASLQGFRLSSQSYGARFAGSRTIAKGWKLGYVTSFARQSDYRNNPNRYVASYYLAEASLSGKVLAATGGYEVLGADQGTALTSFQTPLASFFRFQGWASKFTTTPPNGLRDLYGTLGASWKANGPVSGYSVSATWHHFDSDRLSQHYGDEIDLLAQARIRRTTVAARLARYAADAFATDTTKVFLTLEWSLS</sequence>
<keyword evidence="4" id="KW-1185">Reference proteome</keyword>
<gene>
    <name evidence="3" type="ORF">ABC974_06405</name>
</gene>
<dbReference type="PROSITE" id="PS51257">
    <property type="entry name" value="PROKAR_LIPOPROTEIN"/>
    <property type="match status" value="1"/>
</dbReference>
<dbReference type="Pfam" id="PF13372">
    <property type="entry name" value="Alginate_exp"/>
    <property type="match status" value="1"/>
</dbReference>
<name>A0ABU9Y0B1_9SPHN</name>
<dbReference type="Proteomes" id="UP001419910">
    <property type="component" value="Unassembled WGS sequence"/>
</dbReference>
<evidence type="ECO:0000259" key="2">
    <source>
        <dbReference type="Pfam" id="PF13372"/>
    </source>
</evidence>
<comment type="caution">
    <text evidence="3">The sequence shown here is derived from an EMBL/GenBank/DDBJ whole genome shotgun (WGS) entry which is preliminary data.</text>
</comment>
<evidence type="ECO:0000256" key="1">
    <source>
        <dbReference type="SAM" id="SignalP"/>
    </source>
</evidence>
<dbReference type="Gene3D" id="2.40.160.10">
    <property type="entry name" value="Porin"/>
    <property type="match status" value="1"/>
</dbReference>
<organism evidence="3 4">
    <name type="scientific">Sphingomonas oligophenolica</name>
    <dbReference type="NCBI Taxonomy" id="301154"/>
    <lineage>
        <taxon>Bacteria</taxon>
        <taxon>Pseudomonadati</taxon>
        <taxon>Pseudomonadota</taxon>
        <taxon>Alphaproteobacteria</taxon>
        <taxon>Sphingomonadales</taxon>
        <taxon>Sphingomonadaceae</taxon>
        <taxon>Sphingomonas</taxon>
    </lineage>
</organism>
<accession>A0ABU9Y0B1</accession>
<feature type="domain" description="Alginate export" evidence="2">
    <location>
        <begin position="35"/>
        <end position="163"/>
    </location>
</feature>
<dbReference type="InterPro" id="IPR025388">
    <property type="entry name" value="Alginate_export_dom"/>
</dbReference>
<keyword evidence="1" id="KW-0732">Signal</keyword>
<feature type="signal peptide" evidence="1">
    <location>
        <begin position="1"/>
        <end position="23"/>
    </location>
</feature>
<dbReference type="EMBL" id="JBDIME010000003">
    <property type="protein sequence ID" value="MEN2789250.1"/>
    <property type="molecule type" value="Genomic_DNA"/>
</dbReference>
<dbReference type="InterPro" id="IPR023614">
    <property type="entry name" value="Porin_dom_sf"/>
</dbReference>
<protein>
    <submittedName>
        <fullName evidence="3">Alginate export family protein</fullName>
    </submittedName>
</protein>
<dbReference type="RefSeq" id="WP_343891904.1">
    <property type="nucleotide sequence ID" value="NZ_BAAAEH010000047.1"/>
</dbReference>